<proteinExistence type="predicted"/>
<dbReference type="EMBL" id="DXIQ01000003">
    <property type="protein sequence ID" value="HIV37441.1"/>
    <property type="molecule type" value="Genomic_DNA"/>
</dbReference>
<dbReference type="Gene3D" id="3.30.1340.10">
    <property type="entry name" value="HPr-like"/>
    <property type="match status" value="1"/>
</dbReference>
<protein>
    <submittedName>
        <fullName evidence="2">HPr family phosphocarrier protein</fullName>
    </submittedName>
</protein>
<gene>
    <name evidence="2" type="ORF">H9747_00330</name>
</gene>
<feature type="domain" description="HPr" evidence="1">
    <location>
        <begin position="16"/>
        <end position="51"/>
    </location>
</feature>
<dbReference type="SUPFAM" id="SSF55594">
    <property type="entry name" value="HPr-like"/>
    <property type="match status" value="1"/>
</dbReference>
<evidence type="ECO:0000313" key="3">
    <source>
        <dbReference type="Proteomes" id="UP000886814"/>
    </source>
</evidence>
<dbReference type="Proteomes" id="UP000886814">
    <property type="component" value="Unassembled WGS sequence"/>
</dbReference>
<reference evidence="2" key="2">
    <citation type="submission" date="2021-04" db="EMBL/GenBank/DDBJ databases">
        <authorList>
            <person name="Gilroy R."/>
        </authorList>
    </citation>
    <scope>NUCLEOTIDE SEQUENCE</scope>
    <source>
        <strain evidence="2">CHK195-9823</strain>
    </source>
</reference>
<sequence length="75" mass="8574">MGEMKLTFKTPEEIYEFVNTVSKYEFDVDVRRGRVVVDAKSLLGIMHLGLNSILDLKIHSGNCEELQRKLVKYGA</sequence>
<accession>A0A9D1TEY0</accession>
<comment type="caution">
    <text evidence="2">The sequence shown here is derived from an EMBL/GenBank/DDBJ whole genome shotgun (WGS) entry which is preliminary data.</text>
</comment>
<dbReference type="AlphaFoldDB" id="A0A9D1TEY0"/>
<reference evidence="2" key="1">
    <citation type="journal article" date="2021" name="PeerJ">
        <title>Extensive microbial diversity within the chicken gut microbiome revealed by metagenomics and culture.</title>
        <authorList>
            <person name="Gilroy R."/>
            <person name="Ravi A."/>
            <person name="Getino M."/>
            <person name="Pursley I."/>
            <person name="Horton D.L."/>
            <person name="Alikhan N.F."/>
            <person name="Baker D."/>
            <person name="Gharbi K."/>
            <person name="Hall N."/>
            <person name="Watson M."/>
            <person name="Adriaenssens E.M."/>
            <person name="Foster-Nyarko E."/>
            <person name="Jarju S."/>
            <person name="Secka A."/>
            <person name="Antonio M."/>
            <person name="Oren A."/>
            <person name="Chaudhuri R.R."/>
            <person name="La Ragione R."/>
            <person name="Hildebrand F."/>
            <person name="Pallen M.J."/>
        </authorList>
    </citation>
    <scope>NUCLEOTIDE SEQUENCE</scope>
    <source>
        <strain evidence="2">CHK195-9823</strain>
    </source>
</reference>
<evidence type="ECO:0000259" key="1">
    <source>
        <dbReference type="Pfam" id="PF00381"/>
    </source>
</evidence>
<evidence type="ECO:0000313" key="2">
    <source>
        <dbReference type="EMBL" id="HIV37441.1"/>
    </source>
</evidence>
<dbReference type="InterPro" id="IPR000032">
    <property type="entry name" value="HPr-like"/>
</dbReference>
<name>A0A9D1TEY0_9FIRM</name>
<dbReference type="Pfam" id="PF00381">
    <property type="entry name" value="PTS-HPr"/>
    <property type="match status" value="1"/>
</dbReference>
<organism evidence="2 3">
    <name type="scientific">Candidatus Blautia stercorigallinarum</name>
    <dbReference type="NCBI Taxonomy" id="2838501"/>
    <lineage>
        <taxon>Bacteria</taxon>
        <taxon>Bacillati</taxon>
        <taxon>Bacillota</taxon>
        <taxon>Clostridia</taxon>
        <taxon>Lachnospirales</taxon>
        <taxon>Lachnospiraceae</taxon>
        <taxon>Blautia</taxon>
    </lineage>
</organism>
<dbReference type="InterPro" id="IPR035895">
    <property type="entry name" value="HPr-like_sf"/>
</dbReference>